<sequence length="116" mass="13681">MELWRDREYLVNRPISHFRSIPQARPPCPSLRIHPYYSLPVDRNGPNLGHFQQDNRERKTEGDNNKVGTFSRCWQEQGKRRVFGICTGEDKPIEKKKKTEKEQKVERSKEIAGHGH</sequence>
<dbReference type="AlphaFoldDB" id="A0A058ZTZ6"/>
<reference evidence="2" key="3">
    <citation type="submission" date="2023-04" db="EMBL/GenBank/DDBJ databases">
        <title>WGS assembly of Eucalyptus grandis.</title>
        <authorList>
            <person name="Myburg A."/>
            <person name="Grattapaglia D."/>
            <person name="Tuskan G."/>
            <person name="Hellsten U."/>
            <person name="Hayes R."/>
            <person name="Grimwood J."/>
            <person name="Jenkins J."/>
            <person name="Lindquist E."/>
            <person name="Tice H."/>
            <person name="Bauer D."/>
            <person name="Goodstein D."/>
            <person name="Dubchak I."/>
            <person name="Poliakov A."/>
            <person name="Mizrachi E."/>
            <person name="Kullan A."/>
            <person name="Hussey S."/>
            <person name="Pinard D."/>
            <person name="Van D."/>
            <person name="Singh P."/>
            <person name="Van J."/>
            <person name="Silva-Junior O."/>
            <person name="Togawa R."/>
            <person name="Pappas M."/>
            <person name="Faria D."/>
            <person name="Sansaloni C."/>
            <person name="Petroli C."/>
            <person name="Yang X."/>
            <person name="Ranjan P."/>
            <person name="Tschaplinski T."/>
            <person name="Ye C."/>
            <person name="Li T."/>
            <person name="Sterck L."/>
            <person name="Vanneste K."/>
            <person name="Murat F."/>
            <person name="Soler M."/>
            <person name="Clemente H."/>
            <person name="Saidi N."/>
            <person name="Cassan-Wang H."/>
            <person name="Dunand C."/>
            <person name="Hefer C."/>
            <person name="Bornberg-Bauer E."/>
            <person name="Kersting A."/>
            <person name="Vining K."/>
            <person name="Amarasinghe V."/>
            <person name="Ranik M."/>
            <person name="Naithani S."/>
            <person name="Elser J."/>
            <person name="Boyd A."/>
            <person name="Liston A."/>
            <person name="Spatafora J."/>
            <person name="Dharmwardhana P."/>
            <person name="Raja R."/>
            <person name="Sullivan C."/>
            <person name="Romanel E."/>
            <person name="Alves-Ferreira M."/>
            <person name="Kulheim C."/>
            <person name="Foley W."/>
            <person name="Carocha V."/>
            <person name="Paiva J."/>
            <person name="Kudrna D."/>
            <person name="Brommonschenkel S."/>
            <person name="Pasquali G."/>
            <person name="Byrne M."/>
            <person name="Rigault P."/>
            <person name="Tibbits J."/>
            <person name="Spokevicius A."/>
            <person name="Jones R."/>
            <person name="Steane D."/>
            <person name="Vaillancourt R."/>
            <person name="Potts B."/>
            <person name="Joubert F."/>
            <person name="Barry K."/>
            <person name="Pappas G."/>
            <person name="Strauss S."/>
            <person name="Jaiswal P."/>
            <person name="Grima-Pettenati J."/>
            <person name="Salse J."/>
            <person name="Van D."/>
            <person name="Rokhsar D."/>
            <person name="Schmutz J."/>
        </authorList>
    </citation>
    <scope>NUCLEOTIDE SEQUENCE</scope>
    <source>
        <tissue evidence="2">Leaf extractions</tissue>
    </source>
</reference>
<evidence type="ECO:0000313" key="4">
    <source>
        <dbReference type="Proteomes" id="UP000030711"/>
    </source>
</evidence>
<dbReference type="InParanoid" id="A0A058ZTZ6"/>
<dbReference type="Proteomes" id="UP000030711">
    <property type="component" value="Unassembled WGS sequence"/>
</dbReference>
<gene>
    <name evidence="3" type="ORF">EUGRSUZ_L01600</name>
</gene>
<accession>A0A058ZTZ6</accession>
<evidence type="ECO:0000256" key="1">
    <source>
        <dbReference type="SAM" id="MobiDB-lite"/>
    </source>
</evidence>
<feature type="compositionally biased region" description="Basic and acidic residues" evidence="1">
    <location>
        <begin position="53"/>
        <end position="64"/>
    </location>
</feature>
<organism evidence="3">
    <name type="scientific">Eucalyptus grandis</name>
    <name type="common">Flooded gum</name>
    <dbReference type="NCBI Taxonomy" id="71139"/>
    <lineage>
        <taxon>Eukaryota</taxon>
        <taxon>Viridiplantae</taxon>
        <taxon>Streptophyta</taxon>
        <taxon>Embryophyta</taxon>
        <taxon>Tracheophyta</taxon>
        <taxon>Spermatophyta</taxon>
        <taxon>Magnoliopsida</taxon>
        <taxon>eudicotyledons</taxon>
        <taxon>Gunneridae</taxon>
        <taxon>Pentapetalae</taxon>
        <taxon>rosids</taxon>
        <taxon>malvids</taxon>
        <taxon>Myrtales</taxon>
        <taxon>Myrtaceae</taxon>
        <taxon>Myrtoideae</taxon>
        <taxon>Eucalypteae</taxon>
        <taxon>Eucalyptus</taxon>
    </lineage>
</organism>
<reference evidence="2" key="4">
    <citation type="submission" date="2023-07" db="EMBL/GenBank/DDBJ databases">
        <authorList>
            <person name="Myburg A.A."/>
            <person name="Grattapaglia D."/>
            <person name="Tuskan G.A."/>
            <person name="Hellsten U."/>
            <person name="Hayes R.D."/>
            <person name="Grimwood J."/>
            <person name="Jenkins J."/>
            <person name="Lindquist E."/>
            <person name="Tice H."/>
            <person name="Bauer D."/>
            <person name="Goodstein D.M."/>
            <person name="Dubchak I."/>
            <person name="Poliakov A."/>
            <person name="Mizrachi E."/>
            <person name="Kullan A.R."/>
            <person name="Hussey S.G."/>
            <person name="Pinard D."/>
            <person name="Van D.M."/>
            <person name="Singh P."/>
            <person name="Van J.I."/>
            <person name="Silva-Junior O.B."/>
            <person name="Togawa R.C."/>
            <person name="Pappas M.R."/>
            <person name="Faria D.A."/>
            <person name="Sansaloni C.P."/>
            <person name="Petroli C.D."/>
            <person name="Yang X."/>
            <person name="Ranjan P."/>
            <person name="Tschaplinski T.J."/>
            <person name="Ye C.Y."/>
            <person name="Li T."/>
            <person name="Sterck L."/>
            <person name="Vanneste K."/>
            <person name="Murat F."/>
            <person name="Soler M."/>
            <person name="Clemente H.S."/>
            <person name="Saidi N."/>
            <person name="Cassan-Wang H."/>
            <person name="Dunand C."/>
            <person name="Hefer C.A."/>
            <person name="Bornberg-Bauer E."/>
            <person name="Kersting A.R."/>
            <person name="Vining K."/>
            <person name="Amarasinghe V."/>
            <person name="Ranik M."/>
            <person name="Naithani S."/>
            <person name="Elser J."/>
            <person name="Boyd A.E."/>
            <person name="Liston A."/>
            <person name="Spatafora J.W."/>
            <person name="Dharmwardhana P."/>
            <person name="Raja R."/>
            <person name="Sullivan C."/>
            <person name="Romanel E."/>
            <person name="Alves-Ferreira M."/>
            <person name="Kulheim C."/>
            <person name="Foley W."/>
            <person name="Carocha V."/>
            <person name="Paiva J."/>
            <person name="Kudrna D."/>
            <person name="Brommonschenkel S.H."/>
            <person name="Pasquali G."/>
            <person name="Byrne M."/>
            <person name="Rigault P."/>
            <person name="Tibbits J."/>
            <person name="Spokevicius A."/>
            <person name="Jones R.C."/>
            <person name="Steane D.A."/>
            <person name="Vaillancourt R.E."/>
            <person name="Potts B.M."/>
            <person name="Joubert F."/>
            <person name="Barry K."/>
            <person name="Pappas G.J."/>
            <person name="Strauss S.H."/>
            <person name="Jaiswal P."/>
            <person name="Grima-Pettenati J."/>
            <person name="Salse J."/>
            <person name="Van D.P."/>
            <person name="Rokhsar D.S."/>
            <person name="Schmutz J."/>
        </authorList>
    </citation>
    <scope>NUCLEOTIDE SEQUENCE</scope>
    <source>
        <tissue evidence="2">Leaf extractions</tissue>
    </source>
</reference>
<dbReference type="Gramene" id="KCW44831">
    <property type="protein sequence ID" value="KCW44831"/>
    <property type="gene ID" value="EUGRSUZ_L01600"/>
</dbReference>
<proteinExistence type="predicted"/>
<keyword evidence="4" id="KW-1185">Reference proteome</keyword>
<feature type="region of interest" description="Disordered" evidence="1">
    <location>
        <begin position="42"/>
        <end position="68"/>
    </location>
</feature>
<dbReference type="EMBL" id="MU848512">
    <property type="protein sequence ID" value="KAK2632403.1"/>
    <property type="molecule type" value="Genomic_DNA"/>
</dbReference>
<reference evidence="3" key="1">
    <citation type="submission" date="2013-07" db="EMBL/GenBank/DDBJ databases">
        <title>The genome of Eucalyptus grandis.</title>
        <authorList>
            <person name="Schmutz J."/>
            <person name="Hayes R."/>
            <person name="Myburg A."/>
            <person name="Tuskan G."/>
            <person name="Grattapaglia D."/>
            <person name="Rokhsar D.S."/>
        </authorList>
    </citation>
    <scope>NUCLEOTIDE SEQUENCE</scope>
    <source>
        <tissue evidence="3">Leaf extractions</tissue>
    </source>
</reference>
<evidence type="ECO:0000313" key="2">
    <source>
        <dbReference type="EMBL" id="KAK2632403.1"/>
    </source>
</evidence>
<evidence type="ECO:0000313" key="3">
    <source>
        <dbReference type="EMBL" id="KCW44831.1"/>
    </source>
</evidence>
<feature type="compositionally biased region" description="Basic and acidic residues" evidence="1">
    <location>
        <begin position="88"/>
        <end position="116"/>
    </location>
</feature>
<name>A0A058ZTZ6_EUCGR</name>
<protein>
    <submittedName>
        <fullName evidence="3">Uncharacterized protein</fullName>
    </submittedName>
</protein>
<feature type="region of interest" description="Disordered" evidence="1">
    <location>
        <begin position="87"/>
        <end position="116"/>
    </location>
</feature>
<dbReference type="EMBL" id="KK199028">
    <property type="protein sequence ID" value="KCW44831.1"/>
    <property type="molecule type" value="Genomic_DNA"/>
</dbReference>
<reference evidence="2" key="2">
    <citation type="journal article" date="2014" name="Nature">
        <title>The genome of Eucalyptus grandis.</title>
        <authorList>
            <person name="Myburg A.A."/>
            <person name="Grattapaglia D."/>
            <person name="Tuskan G.A."/>
            <person name="Hellsten U."/>
            <person name="Hayes R.D."/>
            <person name="Grimwood J."/>
            <person name="Jenkins J."/>
            <person name="Lindquist E."/>
            <person name="Tice H."/>
            <person name="Bauer D."/>
            <person name="Goodstein D.M."/>
            <person name="Dubchak I."/>
            <person name="Poliakov A."/>
            <person name="Mizrachi E."/>
            <person name="Kullan A.R."/>
            <person name="Hussey S.G."/>
            <person name="Pinard D."/>
            <person name="van der Merwe K."/>
            <person name="Singh P."/>
            <person name="van Jaarsveld I."/>
            <person name="Silva-Junior O.B."/>
            <person name="Togawa R.C."/>
            <person name="Pappas M.R."/>
            <person name="Faria D.A."/>
            <person name="Sansaloni C.P."/>
            <person name="Petroli C.D."/>
            <person name="Yang X."/>
            <person name="Ranjan P."/>
            <person name="Tschaplinski T.J."/>
            <person name="Ye C.Y."/>
            <person name="Li T."/>
            <person name="Sterck L."/>
            <person name="Vanneste K."/>
            <person name="Murat F."/>
            <person name="Soler M."/>
            <person name="Clemente H.S."/>
            <person name="Saidi N."/>
            <person name="Cassan-Wang H."/>
            <person name="Dunand C."/>
            <person name="Hefer C.A."/>
            <person name="Bornberg-Bauer E."/>
            <person name="Kersting A.R."/>
            <person name="Vining K."/>
            <person name="Amarasinghe V."/>
            <person name="Ranik M."/>
            <person name="Naithani S."/>
            <person name="Elser J."/>
            <person name="Boyd A.E."/>
            <person name="Liston A."/>
            <person name="Spatafora J.W."/>
            <person name="Dharmwardhana P."/>
            <person name="Raja R."/>
            <person name="Sullivan C."/>
            <person name="Romanel E."/>
            <person name="Alves-Ferreira M."/>
            <person name="Kulheim C."/>
            <person name="Foley W."/>
            <person name="Carocha V."/>
            <person name="Paiva J."/>
            <person name="Kudrna D."/>
            <person name="Brommonschenkel S.H."/>
            <person name="Pasquali G."/>
            <person name="Byrne M."/>
            <person name="Rigault P."/>
            <person name="Tibbits J."/>
            <person name="Spokevicius A."/>
            <person name="Jones R.C."/>
            <person name="Steane D.A."/>
            <person name="Vaillancourt R.E."/>
            <person name="Potts B.M."/>
            <person name="Joubert F."/>
            <person name="Barry K."/>
            <person name="Pappas G.J."/>
            <person name="Strauss S.H."/>
            <person name="Jaiswal P."/>
            <person name="Grima-Pettenati J."/>
            <person name="Salse J."/>
            <person name="Van de Peer Y."/>
            <person name="Rokhsar D.S."/>
            <person name="Schmutz J."/>
        </authorList>
    </citation>
    <scope>NUCLEOTIDE SEQUENCE</scope>
    <source>
        <tissue evidence="2">Leaf extractions</tissue>
    </source>
</reference>